<gene>
    <name evidence="9" type="primary">phnE</name>
    <name evidence="9" type="ORF">MON41_15535</name>
</gene>
<keyword evidence="4 7" id="KW-0812">Transmembrane</keyword>
<dbReference type="PANTHER" id="PTHR30043:SF1">
    <property type="entry name" value="ABC TRANSPORT SYSTEM PERMEASE PROTEIN P69"/>
    <property type="match status" value="1"/>
</dbReference>
<keyword evidence="10" id="KW-1185">Reference proteome</keyword>
<keyword evidence="5 7" id="KW-1133">Transmembrane helix</keyword>
<dbReference type="EMBL" id="JALBUU010000028">
    <property type="protein sequence ID" value="MCI0755131.1"/>
    <property type="molecule type" value="Genomic_DNA"/>
</dbReference>
<comment type="caution">
    <text evidence="9">The sequence shown here is derived from an EMBL/GenBank/DDBJ whole genome shotgun (WGS) entry which is preliminary data.</text>
</comment>
<dbReference type="SUPFAM" id="SSF161098">
    <property type="entry name" value="MetI-like"/>
    <property type="match status" value="1"/>
</dbReference>
<evidence type="ECO:0000313" key="9">
    <source>
        <dbReference type="EMBL" id="MCI0755131.1"/>
    </source>
</evidence>
<evidence type="ECO:0000256" key="1">
    <source>
        <dbReference type="ARBA" id="ARBA00004651"/>
    </source>
</evidence>
<feature type="transmembrane region" description="Helical" evidence="7">
    <location>
        <begin position="21"/>
        <end position="39"/>
    </location>
</feature>
<dbReference type="Proteomes" id="UP001201985">
    <property type="component" value="Unassembled WGS sequence"/>
</dbReference>
<feature type="transmembrane region" description="Helical" evidence="7">
    <location>
        <begin position="129"/>
        <end position="152"/>
    </location>
</feature>
<evidence type="ECO:0000256" key="7">
    <source>
        <dbReference type="RuleBase" id="RU363032"/>
    </source>
</evidence>
<feature type="transmembrane region" description="Helical" evidence="7">
    <location>
        <begin position="239"/>
        <end position="256"/>
    </location>
</feature>
<accession>A0ABS9W771</accession>
<protein>
    <submittedName>
        <fullName evidence="9">Phosphonate ABC transporter, permease protein PhnE</fullName>
    </submittedName>
</protein>
<dbReference type="RefSeq" id="WP_120008662.1">
    <property type="nucleotide sequence ID" value="NZ_JALBUU010000028.1"/>
</dbReference>
<feature type="transmembrane region" description="Helical" evidence="7">
    <location>
        <begin position="188"/>
        <end position="208"/>
    </location>
</feature>
<dbReference type="CDD" id="cd06261">
    <property type="entry name" value="TM_PBP2"/>
    <property type="match status" value="1"/>
</dbReference>
<feature type="transmembrane region" description="Helical" evidence="7">
    <location>
        <begin position="81"/>
        <end position="100"/>
    </location>
</feature>
<dbReference type="InterPro" id="IPR005769">
    <property type="entry name" value="PhnE/PtxC"/>
</dbReference>
<keyword evidence="3" id="KW-1003">Cell membrane</keyword>
<sequence>MASTTEPVIAGMPRRIERPSALGFIGYAVALAVLVWAFGGSGWSMTELVRGIPSLGDFLLRAWPPRIERLDSLFRALVETFQMALVGTLVGAVLSLPLAIAAARGLIGSRVLAAAARGLVAFFRTVPDLIWALLFVIAVGLGPFAGTLAIVVDTIGFCARFFAEALEDVDRGPMEALSAQGVRRSDSIFCTLMPAAMPAFITTAMFAVEKSTRSSVILGLVGAGGIGLELKVAMDLFDYPTAATILLMIFALVVAVEQAGAWARRRVLGG</sequence>
<reference evidence="9 10" key="1">
    <citation type="submission" date="2022-03" db="EMBL/GenBank/DDBJ databases">
        <title>Complete genome analysis of Roseomonas KG 17.1 : a prolific producer of plant growth promoters.</title>
        <authorList>
            <person name="Saadouli I."/>
            <person name="Najjari A."/>
            <person name="Mosbah A."/>
            <person name="Ouzari H.I."/>
        </authorList>
    </citation>
    <scope>NUCLEOTIDE SEQUENCE [LARGE SCALE GENOMIC DNA]</scope>
    <source>
        <strain evidence="9 10">KG17-1</strain>
    </source>
</reference>
<dbReference type="Gene3D" id="1.10.3720.10">
    <property type="entry name" value="MetI-like"/>
    <property type="match status" value="1"/>
</dbReference>
<dbReference type="Pfam" id="PF00528">
    <property type="entry name" value="BPD_transp_1"/>
    <property type="match status" value="1"/>
</dbReference>
<name>A0ABS9W771_9PROT</name>
<keyword evidence="6 7" id="KW-0472">Membrane</keyword>
<evidence type="ECO:0000256" key="6">
    <source>
        <dbReference type="ARBA" id="ARBA00023136"/>
    </source>
</evidence>
<dbReference type="InterPro" id="IPR000515">
    <property type="entry name" value="MetI-like"/>
</dbReference>
<dbReference type="InterPro" id="IPR035906">
    <property type="entry name" value="MetI-like_sf"/>
</dbReference>
<evidence type="ECO:0000256" key="5">
    <source>
        <dbReference type="ARBA" id="ARBA00022989"/>
    </source>
</evidence>
<comment type="subcellular location">
    <subcellularLocation>
        <location evidence="1 7">Cell membrane</location>
        <topology evidence="1 7">Multi-pass membrane protein</topology>
    </subcellularLocation>
</comment>
<evidence type="ECO:0000313" key="10">
    <source>
        <dbReference type="Proteomes" id="UP001201985"/>
    </source>
</evidence>
<evidence type="ECO:0000259" key="8">
    <source>
        <dbReference type="PROSITE" id="PS50928"/>
    </source>
</evidence>
<evidence type="ECO:0000256" key="3">
    <source>
        <dbReference type="ARBA" id="ARBA00022475"/>
    </source>
</evidence>
<evidence type="ECO:0000256" key="4">
    <source>
        <dbReference type="ARBA" id="ARBA00022692"/>
    </source>
</evidence>
<keyword evidence="2 7" id="KW-0813">Transport</keyword>
<proteinExistence type="inferred from homology"/>
<feature type="domain" description="ABC transmembrane type-1" evidence="8">
    <location>
        <begin position="77"/>
        <end position="258"/>
    </location>
</feature>
<dbReference type="PANTHER" id="PTHR30043">
    <property type="entry name" value="PHOSPHONATES TRANSPORT SYSTEM PERMEASE PROTEIN"/>
    <property type="match status" value="1"/>
</dbReference>
<comment type="similarity">
    <text evidence="7">Belongs to the binding-protein-dependent transport system permease family.</text>
</comment>
<evidence type="ECO:0000256" key="2">
    <source>
        <dbReference type="ARBA" id="ARBA00022448"/>
    </source>
</evidence>
<dbReference type="NCBIfam" id="TIGR01097">
    <property type="entry name" value="PhnE"/>
    <property type="match status" value="1"/>
</dbReference>
<dbReference type="PROSITE" id="PS50928">
    <property type="entry name" value="ABC_TM1"/>
    <property type="match status" value="1"/>
</dbReference>
<organism evidence="9 10">
    <name type="scientific">Teichococcus vastitatis</name>
    <dbReference type="NCBI Taxonomy" id="2307076"/>
    <lineage>
        <taxon>Bacteria</taxon>
        <taxon>Pseudomonadati</taxon>
        <taxon>Pseudomonadota</taxon>
        <taxon>Alphaproteobacteria</taxon>
        <taxon>Acetobacterales</taxon>
        <taxon>Roseomonadaceae</taxon>
        <taxon>Roseomonas</taxon>
    </lineage>
</organism>